<dbReference type="InParanoid" id="A0A078ACQ9"/>
<protein>
    <submittedName>
        <fullName evidence="1">Duf229 domain containing protein</fullName>
    </submittedName>
</protein>
<proteinExistence type="predicted"/>
<name>A0A078ACQ9_STYLE</name>
<evidence type="ECO:0000313" key="1">
    <source>
        <dbReference type="EMBL" id="CDW79651.1"/>
    </source>
</evidence>
<dbReference type="GO" id="GO:0005615">
    <property type="term" value="C:extracellular space"/>
    <property type="evidence" value="ECO:0007669"/>
    <property type="project" value="TreeGrafter"/>
</dbReference>
<dbReference type="OrthoDB" id="413313at2759"/>
<accession>A0A078ACQ9</accession>
<dbReference type="Proteomes" id="UP000039865">
    <property type="component" value="Unassembled WGS sequence"/>
</dbReference>
<dbReference type="InterPro" id="IPR004245">
    <property type="entry name" value="DUF229"/>
</dbReference>
<organism evidence="1 2">
    <name type="scientific">Stylonychia lemnae</name>
    <name type="common">Ciliate</name>
    <dbReference type="NCBI Taxonomy" id="5949"/>
    <lineage>
        <taxon>Eukaryota</taxon>
        <taxon>Sar</taxon>
        <taxon>Alveolata</taxon>
        <taxon>Ciliophora</taxon>
        <taxon>Intramacronucleata</taxon>
        <taxon>Spirotrichea</taxon>
        <taxon>Stichotrichia</taxon>
        <taxon>Sporadotrichida</taxon>
        <taxon>Oxytrichidae</taxon>
        <taxon>Stylonychinae</taxon>
        <taxon>Stylonychia</taxon>
    </lineage>
</organism>
<dbReference type="Gene3D" id="3.40.720.10">
    <property type="entry name" value="Alkaline Phosphatase, subunit A"/>
    <property type="match status" value="1"/>
</dbReference>
<sequence>MIIVIYGRYQWDHKVLDSCKNWTKGLSSDLEQSDQYCEIEIPKTCLVEIIDRWQDFSAYLKAVQCEYQLTDHSLFQKYYHTNKSYIAFPLTKNFDTNDRKLWSLPDRVLERSKGFDSLQEAYDSGYESIIDTKRETIVNKVKRDEKLVQERKLLQKDRNNLNQNLLLVFTDTISRQRAHFKLPETMKYFKNQDHHEFFRLHALEDRTMENGFMFLYGKSRNDISGTRTTNSYEENYPPPFSYEDKFESIIGYFKEQGFITGYTSNICETNIFLQNNFFADYVRNTPADHENVAMTCDPHLFDYIRGTEQFQGHFSIFRRCLYGKDSFEFTFDYAKQFFKAYNQDKKIMIVVLMDMHEGTGEVINYLDKPLAKFLNEMHQDNTTVIMFSDHGPHLGGIKKKFGGVQIINEIFNPFIMTANLKGLNSYHKSKFEENQQKLITHLQFHNFLKYWASGEYQSNSLISKLPNDEVMCDFIGINCICKNYQKNNYTLRID</sequence>
<dbReference type="EMBL" id="CCKQ01008210">
    <property type="protein sequence ID" value="CDW79651.1"/>
    <property type="molecule type" value="Genomic_DNA"/>
</dbReference>
<dbReference type="AlphaFoldDB" id="A0A078ACQ9"/>
<evidence type="ECO:0000313" key="2">
    <source>
        <dbReference type="Proteomes" id="UP000039865"/>
    </source>
</evidence>
<keyword evidence="2" id="KW-1185">Reference proteome</keyword>
<dbReference type="PANTHER" id="PTHR10974:SF1">
    <property type="entry name" value="FI08016P-RELATED"/>
    <property type="match status" value="1"/>
</dbReference>
<dbReference type="Pfam" id="PF02995">
    <property type="entry name" value="DUF229"/>
    <property type="match status" value="1"/>
</dbReference>
<dbReference type="InterPro" id="IPR017850">
    <property type="entry name" value="Alkaline_phosphatase_core_sf"/>
</dbReference>
<reference evidence="1 2" key="1">
    <citation type="submission" date="2014-06" db="EMBL/GenBank/DDBJ databases">
        <authorList>
            <person name="Swart Estienne"/>
        </authorList>
    </citation>
    <scope>NUCLEOTIDE SEQUENCE [LARGE SCALE GENOMIC DNA]</scope>
    <source>
        <strain evidence="1 2">130c</strain>
    </source>
</reference>
<dbReference type="PANTHER" id="PTHR10974">
    <property type="entry name" value="FI08016P-RELATED"/>
    <property type="match status" value="1"/>
</dbReference>
<dbReference type="SUPFAM" id="SSF53649">
    <property type="entry name" value="Alkaline phosphatase-like"/>
    <property type="match status" value="1"/>
</dbReference>
<gene>
    <name evidence="1" type="primary">Contig15497.g16509</name>
    <name evidence="1" type="ORF">STYLEM_8642</name>
</gene>